<keyword evidence="3" id="KW-1185">Reference proteome</keyword>
<dbReference type="Gene3D" id="2.60.120.10">
    <property type="entry name" value="Jelly Rolls"/>
    <property type="match status" value="1"/>
</dbReference>
<dbReference type="Proteomes" id="UP001596990">
    <property type="component" value="Unassembled WGS sequence"/>
</dbReference>
<gene>
    <name evidence="2" type="ORF">ACFQ2J_17915</name>
</gene>
<dbReference type="Pfam" id="PF07883">
    <property type="entry name" value="Cupin_2"/>
    <property type="match status" value="1"/>
</dbReference>
<organism evidence="2 3">
    <name type="scientific">Thalassobacillus hwangdonensis</name>
    <dbReference type="NCBI Taxonomy" id="546108"/>
    <lineage>
        <taxon>Bacteria</taxon>
        <taxon>Bacillati</taxon>
        <taxon>Bacillota</taxon>
        <taxon>Bacilli</taxon>
        <taxon>Bacillales</taxon>
        <taxon>Bacillaceae</taxon>
        <taxon>Thalassobacillus</taxon>
    </lineage>
</organism>
<dbReference type="PANTHER" id="PTHR43346:SF1">
    <property type="entry name" value="QUERCETIN 2,3-DIOXYGENASE-RELATED"/>
    <property type="match status" value="1"/>
</dbReference>
<evidence type="ECO:0000259" key="1">
    <source>
        <dbReference type="Pfam" id="PF07883"/>
    </source>
</evidence>
<dbReference type="InterPro" id="IPR014710">
    <property type="entry name" value="RmlC-like_jellyroll"/>
</dbReference>
<evidence type="ECO:0000313" key="2">
    <source>
        <dbReference type="EMBL" id="MFD1021071.1"/>
    </source>
</evidence>
<name>A0ABW3L5H4_9BACI</name>
<comment type="caution">
    <text evidence="2">The sequence shown here is derived from an EMBL/GenBank/DDBJ whole genome shotgun (WGS) entry which is preliminary data.</text>
</comment>
<accession>A0ABW3L5H4</accession>
<feature type="domain" description="Cupin type-2" evidence="1">
    <location>
        <begin position="31"/>
        <end position="94"/>
    </location>
</feature>
<dbReference type="InterPro" id="IPR013096">
    <property type="entry name" value="Cupin_2"/>
</dbReference>
<protein>
    <submittedName>
        <fullName evidence="2">Cupin domain-containing protein</fullName>
    </submittedName>
</protein>
<dbReference type="EMBL" id="JBHTKL010000006">
    <property type="protein sequence ID" value="MFD1021071.1"/>
    <property type="molecule type" value="Genomic_DNA"/>
</dbReference>
<sequence>MSVINESEREYRFGDSGPKYLLKGPRMNFGVVVLKPGEDFTAHYHEIMEENFYVLEGELEIHLDEQIFHCKKGDFIHVEPMQVHYLINKGTVDFKGAFMLSPFQIRDKVEVDYKPYGN</sequence>
<evidence type="ECO:0000313" key="3">
    <source>
        <dbReference type="Proteomes" id="UP001596990"/>
    </source>
</evidence>
<reference evidence="3" key="1">
    <citation type="journal article" date="2019" name="Int. J. Syst. Evol. Microbiol.">
        <title>The Global Catalogue of Microorganisms (GCM) 10K type strain sequencing project: providing services to taxonomists for standard genome sequencing and annotation.</title>
        <authorList>
            <consortium name="The Broad Institute Genomics Platform"/>
            <consortium name="The Broad Institute Genome Sequencing Center for Infectious Disease"/>
            <person name="Wu L."/>
            <person name="Ma J."/>
        </authorList>
    </citation>
    <scope>NUCLEOTIDE SEQUENCE [LARGE SCALE GENOMIC DNA]</scope>
    <source>
        <strain evidence="3">CCUG 56607</strain>
    </source>
</reference>
<dbReference type="RefSeq" id="WP_386063852.1">
    <property type="nucleotide sequence ID" value="NZ_JBHTKL010000006.1"/>
</dbReference>
<dbReference type="SUPFAM" id="SSF51182">
    <property type="entry name" value="RmlC-like cupins"/>
    <property type="match status" value="1"/>
</dbReference>
<proteinExistence type="predicted"/>
<dbReference type="PANTHER" id="PTHR43346">
    <property type="entry name" value="LIGAND BINDING DOMAIN PROTEIN, PUTATIVE (AFU_ORTHOLOGUE AFUA_6G14370)-RELATED"/>
    <property type="match status" value="1"/>
</dbReference>
<dbReference type="InterPro" id="IPR052538">
    <property type="entry name" value="Flavonoid_dioxygenase-like"/>
</dbReference>
<dbReference type="InterPro" id="IPR011051">
    <property type="entry name" value="RmlC_Cupin_sf"/>
</dbReference>